<reference evidence="10" key="3">
    <citation type="submission" date="2025-08" db="UniProtKB">
        <authorList>
            <consortium name="RefSeq"/>
        </authorList>
    </citation>
    <scope>IDENTIFICATION</scope>
    <source>
        <strain evidence="10">CBS 342.82</strain>
    </source>
</reference>
<dbReference type="FunFam" id="3.40.309.10:FF:000024">
    <property type="entry name" value="Betaine aldehyde dehydrogenase"/>
    <property type="match status" value="1"/>
</dbReference>
<feature type="active site" evidence="5">
    <location>
        <position position="314"/>
    </location>
</feature>
<keyword evidence="2 6" id="KW-0560">Oxidoreductase</keyword>
<dbReference type="PROSITE" id="PS00070">
    <property type="entry name" value="ALDEHYDE_DEHYDR_CYS"/>
    <property type="match status" value="1"/>
</dbReference>
<evidence type="ECO:0000259" key="8">
    <source>
        <dbReference type="Pfam" id="PF00171"/>
    </source>
</evidence>
<evidence type="ECO:0000256" key="7">
    <source>
        <dbReference type="SAM" id="Phobius"/>
    </source>
</evidence>
<evidence type="ECO:0000256" key="4">
    <source>
        <dbReference type="ARBA" id="ARBA00049194"/>
    </source>
</evidence>
<reference evidence="10" key="2">
    <citation type="submission" date="2020-04" db="EMBL/GenBank/DDBJ databases">
        <authorList>
            <consortium name="NCBI Genome Project"/>
        </authorList>
    </citation>
    <scope>NUCLEOTIDE SEQUENCE</scope>
    <source>
        <strain evidence="10">CBS 342.82</strain>
    </source>
</reference>
<dbReference type="InterPro" id="IPR015590">
    <property type="entry name" value="Aldehyde_DH_dom"/>
</dbReference>
<dbReference type="EC" id="1.2.1.3" evidence="3"/>
<dbReference type="InterPro" id="IPR016163">
    <property type="entry name" value="Ald_DH_C"/>
</dbReference>
<evidence type="ECO:0000256" key="2">
    <source>
        <dbReference type="ARBA" id="ARBA00023002"/>
    </source>
</evidence>
<proteinExistence type="inferred from homology"/>
<dbReference type="SUPFAM" id="SSF53720">
    <property type="entry name" value="ALDH-like"/>
    <property type="match status" value="1"/>
</dbReference>
<dbReference type="Proteomes" id="UP000504637">
    <property type="component" value="Unplaced"/>
</dbReference>
<dbReference type="RefSeq" id="XP_033460272.1">
    <property type="nucleotide sequence ID" value="XM_033601329.1"/>
</dbReference>
<dbReference type="Gene3D" id="3.40.309.10">
    <property type="entry name" value="Aldehyde Dehydrogenase, Chain A, domain 2"/>
    <property type="match status" value="1"/>
</dbReference>
<evidence type="ECO:0000256" key="1">
    <source>
        <dbReference type="ARBA" id="ARBA00009986"/>
    </source>
</evidence>
<dbReference type="Pfam" id="PF00171">
    <property type="entry name" value="Aldedh"/>
    <property type="match status" value="1"/>
</dbReference>
<dbReference type="PROSITE" id="PS00687">
    <property type="entry name" value="ALDEHYDE_DEHYDR_GLU"/>
    <property type="match status" value="1"/>
</dbReference>
<dbReference type="FunFam" id="3.40.605.10:FF:000014">
    <property type="entry name" value="aldehyde dehydrogenase 22A1"/>
    <property type="match status" value="1"/>
</dbReference>
<sequence length="615" mass="66277">MDALNRVLDGQHGGPAVTGTILTLAIGSVLTLVFYNFVFGTTSQERAVDFTVPAPEASRADWQGRQLDPPSIKVQGSTAIQCYAPATGQLLGLVNPTTPDGLDRIVAKASAAQAKWRETTFSQRRQVLQTLLKYMLDHQDEIVRTACRDSGKTRVDAMFGEVLVTAVKLQWTIKHGEAALRPDRRPTNLMMFYKQNEIHYEPLGVIAACVSWNYPFHNLMGPIISGLFAGNAVIIKNSELTAWSSVYFISIVQHALKACGHDPCLVEAVTCWPQTAEYLTSHPGISHLTFIGSRPVAHEVAKSASKVLTPLCVELGGKDAAIVLDGPDGRAMSQGELKTIASMIMRGSFQSGGQNCVGIERVVAMPGAYETLVKLLEPRVNALRIGDDLDPDSDHNPVDVGAMQCSGAAFDRLEKLIADAQSQGARLLAGGKRYHNPKYPAGHYFTPTLLVDATPDMRIAQEELFAPVCLLMRATDSINAVTITNSTEYGLGCSVFGPTNSRAARAQLAQVTRGVNTGMVAVNDIASYYVVQLPFGGVRGSGYGRFAGDEGLRGLCNAKSVCMDRYPALIKTAIPAALDYPMGIGAWLAARGIVEVGFGESWTRRGTGVRRLMGF</sequence>
<dbReference type="InterPro" id="IPR016160">
    <property type="entry name" value="Ald_DH_CS_CYS"/>
</dbReference>
<dbReference type="InterPro" id="IPR016161">
    <property type="entry name" value="Ald_DH/histidinol_DH"/>
</dbReference>
<keyword evidence="7" id="KW-0472">Membrane</keyword>
<dbReference type="GO" id="GO:0004029">
    <property type="term" value="F:aldehyde dehydrogenase (NAD+) activity"/>
    <property type="evidence" value="ECO:0007669"/>
    <property type="project" value="UniProtKB-EC"/>
</dbReference>
<dbReference type="OrthoDB" id="310895at2759"/>
<dbReference type="CDD" id="cd07098">
    <property type="entry name" value="ALDH_F15-22"/>
    <property type="match status" value="1"/>
</dbReference>
<accession>A0A6J3M598</accession>
<evidence type="ECO:0000256" key="6">
    <source>
        <dbReference type="RuleBase" id="RU003345"/>
    </source>
</evidence>
<evidence type="ECO:0000256" key="5">
    <source>
        <dbReference type="PROSITE-ProRule" id="PRU10007"/>
    </source>
</evidence>
<protein>
    <recommendedName>
        <fullName evidence="3">aldehyde dehydrogenase (NAD(+))</fullName>
        <ecNumber evidence="3">1.2.1.3</ecNumber>
    </recommendedName>
</protein>
<keyword evidence="7" id="KW-0812">Transmembrane</keyword>
<dbReference type="InterPro" id="IPR016162">
    <property type="entry name" value="Ald_DH_N"/>
</dbReference>
<gene>
    <name evidence="10" type="ORF">K489DRAFT_318527</name>
</gene>
<dbReference type="Gene3D" id="3.40.605.10">
    <property type="entry name" value="Aldehyde Dehydrogenase, Chain A, domain 1"/>
    <property type="match status" value="1"/>
</dbReference>
<comment type="similarity">
    <text evidence="1 6">Belongs to the aldehyde dehydrogenase family.</text>
</comment>
<feature type="transmembrane region" description="Helical" evidence="7">
    <location>
        <begin position="20"/>
        <end position="38"/>
    </location>
</feature>
<evidence type="ECO:0000313" key="10">
    <source>
        <dbReference type="RefSeq" id="XP_033460272.1"/>
    </source>
</evidence>
<evidence type="ECO:0000256" key="3">
    <source>
        <dbReference type="ARBA" id="ARBA00024226"/>
    </source>
</evidence>
<dbReference type="PANTHER" id="PTHR11699">
    <property type="entry name" value="ALDEHYDE DEHYDROGENASE-RELATED"/>
    <property type="match status" value="1"/>
</dbReference>
<name>A0A6J3M598_9PEZI</name>
<dbReference type="AlphaFoldDB" id="A0A6J3M598"/>
<dbReference type="GeneID" id="54359129"/>
<dbReference type="InterPro" id="IPR029510">
    <property type="entry name" value="Ald_DH_CS_GLU"/>
</dbReference>
<organism evidence="10">
    <name type="scientific">Dissoconium aciculare CBS 342.82</name>
    <dbReference type="NCBI Taxonomy" id="1314786"/>
    <lineage>
        <taxon>Eukaryota</taxon>
        <taxon>Fungi</taxon>
        <taxon>Dikarya</taxon>
        <taxon>Ascomycota</taxon>
        <taxon>Pezizomycotina</taxon>
        <taxon>Dothideomycetes</taxon>
        <taxon>Dothideomycetidae</taxon>
        <taxon>Mycosphaerellales</taxon>
        <taxon>Dissoconiaceae</taxon>
        <taxon>Dissoconium</taxon>
    </lineage>
</organism>
<keyword evidence="9" id="KW-1185">Reference proteome</keyword>
<reference evidence="10" key="1">
    <citation type="submission" date="2020-01" db="EMBL/GenBank/DDBJ databases">
        <authorList>
            <consortium name="DOE Joint Genome Institute"/>
            <person name="Haridas S."/>
            <person name="Albert R."/>
            <person name="Binder M."/>
            <person name="Bloem J."/>
            <person name="Labutti K."/>
            <person name="Salamov A."/>
            <person name="Andreopoulos B."/>
            <person name="Baker S.E."/>
            <person name="Barry K."/>
            <person name="Bills G."/>
            <person name="Bluhm B.H."/>
            <person name="Cannon C."/>
            <person name="Castanera R."/>
            <person name="Culley D.E."/>
            <person name="Daum C."/>
            <person name="Ezra D."/>
            <person name="Gonzalez J.B."/>
            <person name="Henrissat B."/>
            <person name="Kuo A."/>
            <person name="Liang C."/>
            <person name="Lipzen A."/>
            <person name="Lutzoni F."/>
            <person name="Magnuson J."/>
            <person name="Mondo S."/>
            <person name="Nolan M."/>
            <person name="Ohm R."/>
            <person name="Pangilinan J."/>
            <person name="Park H.-J."/>
            <person name="Ramirez L."/>
            <person name="Alfaro M."/>
            <person name="Sun H."/>
            <person name="Tritt A."/>
            <person name="Yoshinaga Y."/>
            <person name="Zwiers L.-H."/>
            <person name="Turgeon B.G."/>
            <person name="Goodwin S.B."/>
            <person name="Spatafora J.W."/>
            <person name="Crous P.W."/>
            <person name="Grigoriev I.V."/>
        </authorList>
    </citation>
    <scope>NUCLEOTIDE SEQUENCE</scope>
    <source>
        <strain evidence="10">CBS 342.82</strain>
    </source>
</reference>
<comment type="catalytic activity">
    <reaction evidence="4">
        <text>an aldehyde + NAD(+) + H2O = a carboxylate + NADH + 2 H(+)</text>
        <dbReference type="Rhea" id="RHEA:16185"/>
        <dbReference type="ChEBI" id="CHEBI:15377"/>
        <dbReference type="ChEBI" id="CHEBI:15378"/>
        <dbReference type="ChEBI" id="CHEBI:17478"/>
        <dbReference type="ChEBI" id="CHEBI:29067"/>
        <dbReference type="ChEBI" id="CHEBI:57540"/>
        <dbReference type="ChEBI" id="CHEBI:57945"/>
        <dbReference type="EC" id="1.2.1.3"/>
    </reaction>
</comment>
<keyword evidence="7" id="KW-1133">Transmembrane helix</keyword>
<feature type="domain" description="Aldehyde dehydrogenase" evidence="8">
    <location>
        <begin position="78"/>
        <end position="561"/>
    </location>
</feature>
<evidence type="ECO:0000313" key="9">
    <source>
        <dbReference type="Proteomes" id="UP000504637"/>
    </source>
</evidence>